<dbReference type="PANTHER" id="PTHR34351">
    <property type="entry name" value="SLR1927 PROTEIN-RELATED"/>
    <property type="match status" value="1"/>
</dbReference>
<feature type="transmembrane region" description="Helical" evidence="1">
    <location>
        <begin position="7"/>
        <end position="28"/>
    </location>
</feature>
<evidence type="ECO:0000259" key="2">
    <source>
        <dbReference type="Pfam" id="PF01882"/>
    </source>
</evidence>
<dbReference type="InterPro" id="IPR002881">
    <property type="entry name" value="DUF58"/>
</dbReference>
<reference evidence="3" key="2">
    <citation type="submission" date="2021-04" db="EMBL/GenBank/DDBJ databases">
        <authorList>
            <person name="Gilroy R."/>
        </authorList>
    </citation>
    <scope>NUCLEOTIDE SEQUENCE</scope>
    <source>
        <strain evidence="3">CHK172-16539</strain>
    </source>
</reference>
<reference evidence="3" key="1">
    <citation type="journal article" date="2021" name="PeerJ">
        <title>Extensive microbial diversity within the chicken gut microbiome revealed by metagenomics and culture.</title>
        <authorList>
            <person name="Gilroy R."/>
            <person name="Ravi A."/>
            <person name="Getino M."/>
            <person name="Pursley I."/>
            <person name="Horton D.L."/>
            <person name="Alikhan N.F."/>
            <person name="Baker D."/>
            <person name="Gharbi K."/>
            <person name="Hall N."/>
            <person name="Watson M."/>
            <person name="Adriaenssens E.M."/>
            <person name="Foster-Nyarko E."/>
            <person name="Jarju S."/>
            <person name="Secka A."/>
            <person name="Antonio M."/>
            <person name="Oren A."/>
            <person name="Chaudhuri R.R."/>
            <person name="La Ragione R."/>
            <person name="Hildebrand F."/>
            <person name="Pallen M.J."/>
        </authorList>
    </citation>
    <scope>NUCLEOTIDE SEQUENCE</scope>
    <source>
        <strain evidence="3">CHK172-16539</strain>
    </source>
</reference>
<dbReference type="Pfam" id="PF01882">
    <property type="entry name" value="DUF58"/>
    <property type="match status" value="1"/>
</dbReference>
<dbReference type="EMBL" id="DXBN01000257">
    <property type="protein sequence ID" value="HIZ54485.1"/>
    <property type="molecule type" value="Genomic_DNA"/>
</dbReference>
<keyword evidence="1" id="KW-1133">Transmembrane helix</keyword>
<keyword evidence="1" id="KW-0472">Membrane</keyword>
<feature type="transmembrane region" description="Helical" evidence="1">
    <location>
        <begin position="34"/>
        <end position="57"/>
    </location>
</feature>
<proteinExistence type="predicted"/>
<evidence type="ECO:0000256" key="1">
    <source>
        <dbReference type="SAM" id="Phobius"/>
    </source>
</evidence>
<feature type="domain" description="DUF58" evidence="2">
    <location>
        <begin position="191"/>
        <end position="231"/>
    </location>
</feature>
<dbReference type="AlphaFoldDB" id="A0A9D2F8K7"/>
<keyword evidence="1" id="KW-0812">Transmembrane</keyword>
<dbReference type="Proteomes" id="UP000824063">
    <property type="component" value="Unassembled WGS sequence"/>
</dbReference>
<organism evidence="3 4">
    <name type="scientific">Candidatus Enterococcus avicola</name>
    <dbReference type="NCBI Taxonomy" id="2838561"/>
    <lineage>
        <taxon>Bacteria</taxon>
        <taxon>Bacillati</taxon>
        <taxon>Bacillota</taxon>
        <taxon>Bacilli</taxon>
        <taxon>Lactobacillales</taxon>
        <taxon>Enterococcaceae</taxon>
        <taxon>Enterococcus</taxon>
    </lineage>
</organism>
<gene>
    <name evidence="3" type="ORF">IAA20_11155</name>
</gene>
<sequence length="335" mass="39689">MKYLKPILKLSLLILFYVISFLYAIIFTNQTGWILFWFLSLILLLEILSLITPLRLLQVRSPKPLRLAVDEFVTIELLINSLYKMPLYFHRLNVSFSEIRHTKQLSNYLWQEKKLKVAWQPINRGLIESQNVLFETHDFLHCFPRTIQMTMPVEWVVLPSRHSFVDQGIAIIEHLMSKKAYGEPTFTLKNYRQYREGESIKQIDWKTSSRMQTLMTREYENDEPSKWLLVFYGIESIYFEEMLSLFYTIFLEYPTQARFMLMGEGTTSYQIESLVDFASVQPLNDLPMIPYRENENICIFVPKVTDELATLFQAKRFHLIPYEQVMSGGEPKDVL</sequence>
<accession>A0A9D2F8K7</accession>
<dbReference type="PANTHER" id="PTHR34351:SF2">
    <property type="entry name" value="DUF58 DOMAIN-CONTAINING PROTEIN"/>
    <property type="match status" value="1"/>
</dbReference>
<evidence type="ECO:0000313" key="3">
    <source>
        <dbReference type="EMBL" id="HIZ54485.1"/>
    </source>
</evidence>
<comment type="caution">
    <text evidence="3">The sequence shown here is derived from an EMBL/GenBank/DDBJ whole genome shotgun (WGS) entry which is preliminary data.</text>
</comment>
<protein>
    <submittedName>
        <fullName evidence="3">DUF58 domain-containing protein</fullName>
    </submittedName>
</protein>
<name>A0A9D2F8K7_9ENTE</name>
<evidence type="ECO:0000313" key="4">
    <source>
        <dbReference type="Proteomes" id="UP000824063"/>
    </source>
</evidence>